<dbReference type="RefSeq" id="WP_120367174.1">
    <property type="nucleotide sequence ID" value="NZ_RAXZ01000005.1"/>
</dbReference>
<dbReference type="EMBL" id="RAXZ01000005">
    <property type="protein sequence ID" value="RKG53983.1"/>
    <property type="molecule type" value="Genomic_DNA"/>
</dbReference>
<feature type="transmembrane region" description="Helical" evidence="1">
    <location>
        <begin position="35"/>
        <end position="57"/>
    </location>
</feature>
<dbReference type="Proteomes" id="UP000281084">
    <property type="component" value="Unassembled WGS sequence"/>
</dbReference>
<gene>
    <name evidence="2" type="ORF">D7V64_06125</name>
</gene>
<reference evidence="2 3" key="1">
    <citation type="submission" date="2018-09" db="EMBL/GenBank/DDBJ databases">
        <title>The draft genome of Acinetobacter spp. strains.</title>
        <authorList>
            <person name="Qin J."/>
            <person name="Feng Y."/>
            <person name="Zong Z."/>
        </authorList>
    </citation>
    <scope>NUCLEOTIDE SEQUENCE [LARGE SCALE GENOMIC DNA]</scope>
    <source>
        <strain evidence="2 3">WCHAc060002</strain>
    </source>
</reference>
<evidence type="ECO:0000313" key="3">
    <source>
        <dbReference type="Proteomes" id="UP000281084"/>
    </source>
</evidence>
<dbReference type="AlphaFoldDB" id="A0A3A8GLT2"/>
<sequence length="121" mass="13794">MLEFWYSKRCTREIKLVLCIAVCAVVYWASQIQQLTPLFAGLSLAIGIAIHFMRSYAQQQVKAPNQAFHYFRMIAPVIALLILISQLPTAHRAILALQCICFSALALFLVSIYENRAKRFD</sequence>
<keyword evidence="1" id="KW-1133">Transmembrane helix</keyword>
<evidence type="ECO:0000256" key="1">
    <source>
        <dbReference type="SAM" id="Phobius"/>
    </source>
</evidence>
<keyword evidence="1" id="KW-0812">Transmembrane</keyword>
<name>A0A3A8GLT2_9GAMM</name>
<evidence type="ECO:0000313" key="2">
    <source>
        <dbReference type="EMBL" id="RKG53983.1"/>
    </source>
</evidence>
<comment type="caution">
    <text evidence="2">The sequence shown here is derived from an EMBL/GenBank/DDBJ whole genome shotgun (WGS) entry which is preliminary data.</text>
</comment>
<keyword evidence="1" id="KW-0472">Membrane</keyword>
<feature type="transmembrane region" description="Helical" evidence="1">
    <location>
        <begin position="12"/>
        <end position="29"/>
    </location>
</feature>
<feature type="transmembrane region" description="Helical" evidence="1">
    <location>
        <begin position="69"/>
        <end position="87"/>
    </location>
</feature>
<protein>
    <submittedName>
        <fullName evidence="2">Uncharacterized protein</fullName>
    </submittedName>
</protein>
<feature type="transmembrane region" description="Helical" evidence="1">
    <location>
        <begin position="93"/>
        <end position="113"/>
    </location>
</feature>
<proteinExistence type="predicted"/>
<organism evidence="2 3">
    <name type="scientific">Acinetobacter cumulans</name>
    <dbReference type="NCBI Taxonomy" id="2136182"/>
    <lineage>
        <taxon>Bacteria</taxon>
        <taxon>Pseudomonadati</taxon>
        <taxon>Pseudomonadota</taxon>
        <taxon>Gammaproteobacteria</taxon>
        <taxon>Moraxellales</taxon>
        <taxon>Moraxellaceae</taxon>
        <taxon>Acinetobacter</taxon>
    </lineage>
</organism>
<accession>A0A3A8GLT2</accession>